<organism evidence="1 2">
    <name type="scientific">Prunus yedoensis var. nudiflora</name>
    <dbReference type="NCBI Taxonomy" id="2094558"/>
    <lineage>
        <taxon>Eukaryota</taxon>
        <taxon>Viridiplantae</taxon>
        <taxon>Streptophyta</taxon>
        <taxon>Embryophyta</taxon>
        <taxon>Tracheophyta</taxon>
        <taxon>Spermatophyta</taxon>
        <taxon>Magnoliopsida</taxon>
        <taxon>eudicotyledons</taxon>
        <taxon>Gunneridae</taxon>
        <taxon>Pentapetalae</taxon>
        <taxon>rosids</taxon>
        <taxon>fabids</taxon>
        <taxon>Rosales</taxon>
        <taxon>Rosaceae</taxon>
        <taxon>Amygdaloideae</taxon>
        <taxon>Amygdaleae</taxon>
        <taxon>Prunus</taxon>
    </lineage>
</organism>
<comment type="caution">
    <text evidence="1">The sequence shown here is derived from an EMBL/GenBank/DDBJ whole genome shotgun (WGS) entry which is preliminary data.</text>
</comment>
<dbReference type="EMBL" id="PJQY01002626">
    <property type="protein sequence ID" value="PQP92046.1"/>
    <property type="molecule type" value="Genomic_DNA"/>
</dbReference>
<accession>A0A314XJ67</accession>
<sequence>MTFRNLTNQERYLRVWLRNIRPVSPQITSNGEWRIQTTFLQEKAMQQEQWTQNWQYEEIRIGTDCCRLSAGAKKYIGREHCKIWTTCCERAFSPFCEIESFDDDFFTAKTPLLDGLIDAYSSTIPLPPPPPLLVSSLFGASELNMEEIDGV</sequence>
<proteinExistence type="predicted"/>
<name>A0A314XJ67_PRUYE</name>
<protein>
    <submittedName>
        <fullName evidence="1">Uncharacterized protein</fullName>
    </submittedName>
</protein>
<dbReference type="AlphaFoldDB" id="A0A314XJ67"/>
<gene>
    <name evidence="1" type="ORF">Pyn_18878</name>
</gene>
<evidence type="ECO:0000313" key="1">
    <source>
        <dbReference type="EMBL" id="PQP92046.1"/>
    </source>
</evidence>
<dbReference type="Proteomes" id="UP000250321">
    <property type="component" value="Unassembled WGS sequence"/>
</dbReference>
<reference evidence="1 2" key="1">
    <citation type="submission" date="2018-02" db="EMBL/GenBank/DDBJ databases">
        <title>Draft genome of wild Prunus yedoensis var. nudiflora.</title>
        <authorList>
            <person name="Baek S."/>
            <person name="Kim J.-H."/>
            <person name="Choi K."/>
            <person name="Kim G.-B."/>
            <person name="Cho A."/>
            <person name="Jang H."/>
            <person name="Shin C.-H."/>
            <person name="Yu H.-J."/>
            <person name="Mun J.-H."/>
        </authorList>
    </citation>
    <scope>NUCLEOTIDE SEQUENCE [LARGE SCALE GENOMIC DNA]</scope>
    <source>
        <strain evidence="2">cv. Jeju island</strain>
        <tissue evidence="1">Leaf</tissue>
    </source>
</reference>
<evidence type="ECO:0000313" key="2">
    <source>
        <dbReference type="Proteomes" id="UP000250321"/>
    </source>
</evidence>
<keyword evidence="2" id="KW-1185">Reference proteome</keyword>